<dbReference type="InterPro" id="IPR051560">
    <property type="entry name" value="MAM_domain-containing"/>
</dbReference>
<gene>
    <name evidence="7" type="primary">LOC139352575</name>
</gene>
<dbReference type="CDD" id="cd06263">
    <property type="entry name" value="MAM"/>
    <property type="match status" value="1"/>
</dbReference>
<protein>
    <submittedName>
        <fullName evidence="7">Uncharacterized protein</fullName>
    </submittedName>
</protein>
<accession>A0ABM4TMU1</accession>
<dbReference type="InterPro" id="IPR000436">
    <property type="entry name" value="Sushi_SCR_CCP_dom"/>
</dbReference>
<keyword evidence="1" id="KW-1015">Disulfide bond</keyword>
<reference evidence="7" key="1">
    <citation type="submission" date="2025-08" db="UniProtKB">
        <authorList>
            <consortium name="RefSeq"/>
        </authorList>
    </citation>
    <scope>IDENTIFICATION</scope>
</reference>
<dbReference type="Gene3D" id="2.10.70.10">
    <property type="entry name" value="Complement Module, domain 1"/>
    <property type="match status" value="1"/>
</dbReference>
<keyword evidence="3" id="KW-0812">Transmembrane</keyword>
<feature type="region of interest" description="Disordered" evidence="2">
    <location>
        <begin position="574"/>
        <end position="601"/>
    </location>
</feature>
<dbReference type="InterPro" id="IPR000998">
    <property type="entry name" value="MAM_dom"/>
</dbReference>
<name>A0ABM4TMU1_DROSZ</name>
<evidence type="ECO:0000313" key="7">
    <source>
        <dbReference type="RefSeq" id="XP_070851286.1"/>
    </source>
</evidence>
<dbReference type="Proteomes" id="UP001652628">
    <property type="component" value="Chromosome 2R"/>
</dbReference>
<dbReference type="RefSeq" id="XP_070851286.1">
    <property type="nucleotide sequence ID" value="XM_070995185.1"/>
</dbReference>
<dbReference type="Pfam" id="PF01033">
    <property type="entry name" value="Somatomedin_B"/>
    <property type="match status" value="1"/>
</dbReference>
<proteinExistence type="predicted"/>
<dbReference type="PANTHER" id="PTHR23282:SF146">
    <property type="entry name" value="RT07201P-RELATED"/>
    <property type="match status" value="1"/>
</dbReference>
<dbReference type="Gene3D" id="4.10.410.20">
    <property type="match status" value="1"/>
</dbReference>
<feature type="transmembrane region" description="Helical" evidence="3">
    <location>
        <begin position="525"/>
        <end position="544"/>
    </location>
</feature>
<dbReference type="SMART" id="SM00137">
    <property type="entry name" value="MAM"/>
    <property type="match status" value="1"/>
</dbReference>
<dbReference type="GeneID" id="139352575"/>
<dbReference type="PROSITE" id="PS50958">
    <property type="entry name" value="SMB_2"/>
    <property type="match status" value="1"/>
</dbReference>
<dbReference type="PROSITE" id="PS50060">
    <property type="entry name" value="MAM_2"/>
    <property type="match status" value="1"/>
</dbReference>
<keyword evidence="6" id="KW-1185">Reference proteome</keyword>
<evidence type="ECO:0000259" key="5">
    <source>
        <dbReference type="PROSITE" id="PS50958"/>
    </source>
</evidence>
<dbReference type="SUPFAM" id="SSF57535">
    <property type="entry name" value="Complement control module/SCR domain"/>
    <property type="match status" value="2"/>
</dbReference>
<evidence type="ECO:0000259" key="4">
    <source>
        <dbReference type="PROSITE" id="PS50060"/>
    </source>
</evidence>
<feature type="region of interest" description="Disordered" evidence="2">
    <location>
        <begin position="406"/>
        <end position="459"/>
    </location>
</feature>
<feature type="domain" description="SMB" evidence="5">
    <location>
        <begin position="347"/>
        <end position="399"/>
    </location>
</feature>
<dbReference type="SMART" id="SM00201">
    <property type="entry name" value="SO"/>
    <property type="match status" value="1"/>
</dbReference>
<keyword evidence="3" id="KW-0472">Membrane</keyword>
<dbReference type="InterPro" id="IPR001212">
    <property type="entry name" value="Somatomedin_B_dom"/>
</dbReference>
<dbReference type="SUPFAM" id="SSF90188">
    <property type="entry name" value="Somatomedin B domain"/>
    <property type="match status" value="1"/>
</dbReference>
<dbReference type="Pfam" id="PF00084">
    <property type="entry name" value="Sushi"/>
    <property type="match status" value="1"/>
</dbReference>
<feature type="compositionally biased region" description="Acidic residues" evidence="2">
    <location>
        <begin position="592"/>
        <end position="601"/>
    </location>
</feature>
<evidence type="ECO:0000256" key="1">
    <source>
        <dbReference type="ARBA" id="ARBA00023157"/>
    </source>
</evidence>
<dbReference type="Gene3D" id="2.60.120.200">
    <property type="match status" value="1"/>
</dbReference>
<keyword evidence="3" id="KW-1133">Transmembrane helix</keyword>
<dbReference type="InterPro" id="IPR013320">
    <property type="entry name" value="ConA-like_dom_sf"/>
</dbReference>
<evidence type="ECO:0000256" key="3">
    <source>
        <dbReference type="SAM" id="Phobius"/>
    </source>
</evidence>
<feature type="compositionally biased region" description="Low complexity" evidence="2">
    <location>
        <begin position="411"/>
        <end position="458"/>
    </location>
</feature>
<organism evidence="6 7">
    <name type="scientific">Drosophila suzukii</name>
    <name type="common">Spotted-wing drosophila fruit fly</name>
    <dbReference type="NCBI Taxonomy" id="28584"/>
    <lineage>
        <taxon>Eukaryota</taxon>
        <taxon>Metazoa</taxon>
        <taxon>Ecdysozoa</taxon>
        <taxon>Arthropoda</taxon>
        <taxon>Hexapoda</taxon>
        <taxon>Insecta</taxon>
        <taxon>Pterygota</taxon>
        <taxon>Neoptera</taxon>
        <taxon>Endopterygota</taxon>
        <taxon>Diptera</taxon>
        <taxon>Brachycera</taxon>
        <taxon>Muscomorpha</taxon>
        <taxon>Ephydroidea</taxon>
        <taxon>Drosophilidae</taxon>
        <taxon>Drosophila</taxon>
        <taxon>Sophophora</taxon>
    </lineage>
</organism>
<dbReference type="PROSITE" id="PS00524">
    <property type="entry name" value="SMB_1"/>
    <property type="match status" value="1"/>
</dbReference>
<dbReference type="InterPro" id="IPR036024">
    <property type="entry name" value="Somatomedin_B-like_dom_sf"/>
</dbReference>
<dbReference type="Pfam" id="PF00629">
    <property type="entry name" value="MAM"/>
    <property type="match status" value="1"/>
</dbReference>
<sequence>MPEIVWPVKRVALKIHRPSYPFHLSRAEIHSHPSTPLVVRGHLENGRIFNTVKNFAIFRCNLGYILQGNTFHSCYPEGRLRGEKPYCARSGCEKLKDPENGRVLDDPLKAEVMCLDGFVLVGSRTAYCDGEKWSTQLGTCRRSNHTKDHSCDFETEDLCGWEAEESVWLSWKRISVVADFHDVRTGPRYDHTVGNSSGGHYMLMESRYQSNGYYHLVSPIYPKSLCLKNACCFRFHYFMFGAGVDRLVVSVKPASMRIENMWNSTKKFEVTGSQGTHWLEQTITIDKMQEDFQVVFMAKDARYQFGDIAIDDVKLMTGRECEVGGYTTFTEPPPSQITSSEEPFVYDMMSCTGRCGSKSPGSPLFSDEGIIMGCGCHDYCLRDDNCCPNYFEECVKELDIAPDEDLSSLKSTTSSPRPTATSLRVKTVSTKTTIQSSKTPTTTTTSTTPRTTSILTTPEATSTRKFNATLTGKTSTKMVFAKTTTQTTTTTLIRKQIAETASYNRTTDVELQGHMDISNGNPSPALIVLYLLVGVVLVLVLANVKQGCNILFKRSMPNEKVVSFKKAFGTVKKSRGSSQNRDSMDQHLCDSSTEDLDYEDI</sequence>
<dbReference type="PANTHER" id="PTHR23282">
    <property type="entry name" value="APICAL ENDOSOMAL GLYCOPROTEIN PRECURSOR"/>
    <property type="match status" value="1"/>
</dbReference>
<dbReference type="CDD" id="cd00033">
    <property type="entry name" value="CCP"/>
    <property type="match status" value="2"/>
</dbReference>
<evidence type="ECO:0000256" key="2">
    <source>
        <dbReference type="SAM" id="MobiDB-lite"/>
    </source>
</evidence>
<evidence type="ECO:0000313" key="6">
    <source>
        <dbReference type="Proteomes" id="UP001652628"/>
    </source>
</evidence>
<dbReference type="SUPFAM" id="SSF49899">
    <property type="entry name" value="Concanavalin A-like lectins/glucanases"/>
    <property type="match status" value="1"/>
</dbReference>
<feature type="domain" description="MAM" evidence="4">
    <location>
        <begin position="149"/>
        <end position="323"/>
    </location>
</feature>
<dbReference type="SMART" id="SM00032">
    <property type="entry name" value="CCP"/>
    <property type="match status" value="2"/>
</dbReference>
<dbReference type="InterPro" id="IPR035976">
    <property type="entry name" value="Sushi/SCR/CCP_sf"/>
</dbReference>